<dbReference type="PANTHER" id="PTHR46637:SF1">
    <property type="entry name" value="BLL5188 PROTEIN"/>
    <property type="match status" value="1"/>
</dbReference>
<accession>A0A366M228</accession>
<dbReference type="EMBL" id="QMEY01000004">
    <property type="protein sequence ID" value="RBQ19679.1"/>
    <property type="molecule type" value="Genomic_DNA"/>
</dbReference>
<evidence type="ECO:0000259" key="1">
    <source>
        <dbReference type="Pfam" id="PF13340"/>
    </source>
</evidence>
<dbReference type="Pfam" id="PF13340">
    <property type="entry name" value="DUF4096"/>
    <property type="match status" value="1"/>
</dbReference>
<evidence type="ECO:0000313" key="2">
    <source>
        <dbReference type="EMBL" id="RBQ19679.1"/>
    </source>
</evidence>
<gene>
    <name evidence="2" type="ORF">DP939_13175</name>
</gene>
<evidence type="ECO:0000313" key="3">
    <source>
        <dbReference type="Proteomes" id="UP000253303"/>
    </source>
</evidence>
<dbReference type="AlphaFoldDB" id="A0A366M228"/>
<protein>
    <recommendedName>
        <fullName evidence="1">Insertion element IS402-like domain-containing protein</fullName>
    </recommendedName>
</protein>
<feature type="domain" description="Insertion element IS402-like" evidence="1">
    <location>
        <begin position="2"/>
        <end position="51"/>
    </location>
</feature>
<comment type="caution">
    <text evidence="2">The sequence shown here is derived from an EMBL/GenBank/DDBJ whole genome shotgun (WGS) entry which is preliminary data.</text>
</comment>
<keyword evidence="3" id="KW-1185">Reference proteome</keyword>
<dbReference type="Proteomes" id="UP000253303">
    <property type="component" value="Unassembled WGS sequence"/>
</dbReference>
<dbReference type="InterPro" id="IPR052909">
    <property type="entry name" value="Transposase_6_like"/>
</dbReference>
<sequence>MRRRAGHRQVIEAIAWKCRTGSPGPDLPSGFGSWEGACTRLRRWSIDGTWQLGSHE</sequence>
<proteinExistence type="predicted"/>
<dbReference type="InterPro" id="IPR025161">
    <property type="entry name" value="IS402-like_dom"/>
</dbReference>
<dbReference type="PANTHER" id="PTHR46637">
    <property type="entry name" value="TIS1421-TRANSPOSASE PROTEIN A"/>
    <property type="match status" value="1"/>
</dbReference>
<reference evidence="2 3" key="1">
    <citation type="submission" date="2018-06" db="EMBL/GenBank/DDBJ databases">
        <title>Sphaerisporangium craniellae sp. nov., isolated from a marine sponge in the South China Sea.</title>
        <authorList>
            <person name="Li L."/>
        </authorList>
    </citation>
    <scope>NUCLEOTIDE SEQUENCE [LARGE SCALE GENOMIC DNA]</scope>
    <source>
        <strain evidence="2 3">LHW63015</strain>
    </source>
</reference>
<name>A0A366M228_9ACTN</name>
<organism evidence="2 3">
    <name type="scientific">Spongiactinospora rosea</name>
    <dbReference type="NCBI Taxonomy" id="2248750"/>
    <lineage>
        <taxon>Bacteria</taxon>
        <taxon>Bacillati</taxon>
        <taxon>Actinomycetota</taxon>
        <taxon>Actinomycetes</taxon>
        <taxon>Streptosporangiales</taxon>
        <taxon>Streptosporangiaceae</taxon>
        <taxon>Spongiactinospora</taxon>
    </lineage>
</organism>
<dbReference type="RefSeq" id="WP_113980946.1">
    <property type="nucleotide sequence ID" value="NZ_QMEY01000004.1"/>
</dbReference>